<gene>
    <name evidence="2" type="ORF">CGZ93_16345</name>
</gene>
<keyword evidence="3" id="KW-1185">Reference proteome</keyword>
<comment type="caution">
    <text evidence="2">The sequence shown here is derived from an EMBL/GenBank/DDBJ whole genome shotgun (WGS) entry which is preliminary data.</text>
</comment>
<dbReference type="SUPFAM" id="SSF50998">
    <property type="entry name" value="Quinoprotein alcohol dehydrogenase-like"/>
    <property type="match status" value="2"/>
</dbReference>
<organism evidence="2 3">
    <name type="scientific">Enemella dayhoffiae</name>
    <dbReference type="NCBI Taxonomy" id="2016507"/>
    <lineage>
        <taxon>Bacteria</taxon>
        <taxon>Bacillati</taxon>
        <taxon>Actinomycetota</taxon>
        <taxon>Actinomycetes</taxon>
        <taxon>Propionibacteriales</taxon>
        <taxon>Propionibacteriaceae</taxon>
        <taxon>Enemella</taxon>
    </lineage>
</organism>
<dbReference type="EMBL" id="NMVQ01000045">
    <property type="protein sequence ID" value="OYO18121.1"/>
    <property type="molecule type" value="Genomic_DNA"/>
</dbReference>
<dbReference type="AlphaFoldDB" id="A0A255GRB4"/>
<feature type="domain" description="Pyrrolo-quinoline quinone repeat" evidence="1">
    <location>
        <begin position="48"/>
        <end position="151"/>
    </location>
</feature>
<dbReference type="Pfam" id="PF13360">
    <property type="entry name" value="PQQ_2"/>
    <property type="match status" value="1"/>
</dbReference>
<evidence type="ECO:0000313" key="2">
    <source>
        <dbReference type="EMBL" id="OYO18121.1"/>
    </source>
</evidence>
<evidence type="ECO:0000259" key="1">
    <source>
        <dbReference type="Pfam" id="PF13360"/>
    </source>
</evidence>
<dbReference type="InterPro" id="IPR011047">
    <property type="entry name" value="Quinoprotein_ADH-like_sf"/>
</dbReference>
<dbReference type="InterPro" id="IPR002372">
    <property type="entry name" value="PQQ_rpt_dom"/>
</dbReference>
<dbReference type="Proteomes" id="UP000216311">
    <property type="component" value="Unassembled WGS sequence"/>
</dbReference>
<accession>A0A255GRB4</accession>
<name>A0A255GRB4_9ACTN</name>
<sequence>MIVALAVLALLLTSCVRPQPRLVVDLSLRATTPIEAMLHHVTPAWTIPFRAVSRPVVTGGVVLVHESARDDQLDLVALDLADGRERWRTPTSLGSVGDGSEPWITSGTFAGHPVVAYLTPPQRGLQTLVLAEVATGRVVQQQPVGTAGILGPCRVIGGFCVERVEGTQRTLLRVDPEQGTLAPLRLRQGPVEQVRNLGNGGYLIRRGNATFVGVDGELGHWEKPVSAWLGRDLDPATSWLDLQFDTTGAQLRVTARIAPLGTAASFPATEVVQASVNLSDGELLWSRTGRSFVCPGNTATLSCTGDRLGFTRTNRGTGVRPGGGLVRYVGLDAGGEELWHRDVANPVAPASGGLAVRSPANTPVIGSNNRLITLDPETGEPTTLGDDHWLACEAPRTFRGHQRADPTRPLVDFRGITHVACNPSGTTAAEPAQFTIAGLLAVAATESPAERDPEVPGHYAVALPEQLAVFR</sequence>
<evidence type="ECO:0000313" key="3">
    <source>
        <dbReference type="Proteomes" id="UP000216311"/>
    </source>
</evidence>
<proteinExistence type="predicted"/>
<dbReference type="Gene3D" id="2.130.10.10">
    <property type="entry name" value="YVTN repeat-like/Quinoprotein amine dehydrogenase"/>
    <property type="match status" value="2"/>
</dbReference>
<dbReference type="InterPro" id="IPR015943">
    <property type="entry name" value="WD40/YVTN_repeat-like_dom_sf"/>
</dbReference>
<reference evidence="2 3" key="1">
    <citation type="submission" date="2017-07" db="EMBL/GenBank/DDBJ databases">
        <title>Draft whole genome sequences of clinical Proprionibacteriaceae strains.</title>
        <authorList>
            <person name="Bernier A.-M."/>
            <person name="Bernard K."/>
            <person name="Domingo M.-C."/>
        </authorList>
    </citation>
    <scope>NUCLEOTIDE SEQUENCE [LARGE SCALE GENOMIC DNA]</scope>
    <source>
        <strain evidence="2 3">NML 130396</strain>
    </source>
</reference>
<protein>
    <recommendedName>
        <fullName evidence="1">Pyrrolo-quinoline quinone repeat domain-containing protein</fullName>
    </recommendedName>
</protein>